<dbReference type="EMBL" id="VFSU01000034">
    <property type="protein sequence ID" value="TPE58630.1"/>
    <property type="molecule type" value="Genomic_DNA"/>
</dbReference>
<name>A0A501XDN9_9SPHN</name>
<organism evidence="1 2">
    <name type="scientific">Sandaracinobacter neustonicus</name>
    <dbReference type="NCBI Taxonomy" id="1715348"/>
    <lineage>
        <taxon>Bacteria</taxon>
        <taxon>Pseudomonadati</taxon>
        <taxon>Pseudomonadota</taxon>
        <taxon>Alphaproteobacteria</taxon>
        <taxon>Sphingomonadales</taxon>
        <taxon>Sphingosinicellaceae</taxon>
        <taxon>Sandaracinobacter</taxon>
    </lineage>
</organism>
<dbReference type="AlphaFoldDB" id="A0A501XDN9"/>
<evidence type="ECO:0000313" key="1">
    <source>
        <dbReference type="EMBL" id="TPE58630.1"/>
    </source>
</evidence>
<proteinExistence type="predicted"/>
<comment type="caution">
    <text evidence="1">The sequence shown here is derived from an EMBL/GenBank/DDBJ whole genome shotgun (WGS) entry which is preliminary data.</text>
</comment>
<dbReference type="RefSeq" id="WP_140929482.1">
    <property type="nucleotide sequence ID" value="NZ_VFSU01000034.1"/>
</dbReference>
<keyword evidence="2" id="KW-1185">Reference proteome</keyword>
<reference evidence="1 2" key="1">
    <citation type="submission" date="2019-06" db="EMBL/GenBank/DDBJ databases">
        <authorList>
            <person name="Lee I."/>
            <person name="Jang G.I."/>
            <person name="Hwang C.Y."/>
        </authorList>
    </citation>
    <scope>NUCLEOTIDE SEQUENCE [LARGE SCALE GENOMIC DNA]</scope>
    <source>
        <strain evidence="1 2">PAMC 28131</strain>
    </source>
</reference>
<accession>A0A501XDN9</accession>
<protein>
    <submittedName>
        <fullName evidence="1">DUF3598 domain-containing protein</fullName>
    </submittedName>
</protein>
<dbReference type="Proteomes" id="UP000319897">
    <property type="component" value="Unassembled WGS sequence"/>
</dbReference>
<gene>
    <name evidence="1" type="ORF">FJQ54_16385</name>
</gene>
<dbReference type="OrthoDB" id="457594at2"/>
<sequence length="163" mass="19187">MVLKEQLAGLARHEGVWDGNYRHYDSAGKLVDEHKSRVLCCFPEGGDFPYVQTNIYDWSDGRNQRVDLPATFREGRLWWDNELIKGWATELPMDDNGRTLVLYWHRANDPELYVYEMIQISDCGKKRARTWQWIRDGELVARTAIEEKLVSRDWQRVQAKKAA</sequence>
<evidence type="ECO:0000313" key="2">
    <source>
        <dbReference type="Proteomes" id="UP000319897"/>
    </source>
</evidence>